<dbReference type="AlphaFoldDB" id="A0A423WVE5"/>
<comment type="caution">
    <text evidence="2">The sequence shown here is derived from an EMBL/GenBank/DDBJ whole genome shotgun (WGS) entry which is preliminary data.</text>
</comment>
<sequence>MAAPTRAHSRRPRRSSSHFSSTIWELELQAGGYRSRTRPRSLVPHAAAALNFHGRALVEESNRSILNNILSQTWQNTPLLPPNSRLQLEQHSLQLRDYQNTPRLRDSVVQHWRGDYETGDHHRNTDCDRFVTQARNRVDPLLPPTRRRNPQNPNFDGDESDESDEENVRLSPDDTAGYETEEDRPIDDAVGSGQTTSGNHHRDQESSGEEEPSEDNRAEERHPDSSGDEQEESRESAAPNQPSNTDPPFQRGSIRNIFSALSANLPAERDFEDIFLSRIGSDWIRAQHNQQSRERSHTHDHVRNDGSDNSDSGDEQASQAPSDGSEQEDPGTSGSAEAGDSSNNEEAPGSDSEAEPIPGWTRSHPTPTERAELQRRGEEAQEARRRSGQHSPCAARGEESQ</sequence>
<protein>
    <submittedName>
        <fullName evidence="2">Uncharacterized protein</fullName>
    </submittedName>
</protein>
<evidence type="ECO:0000313" key="3">
    <source>
        <dbReference type="Proteomes" id="UP000283895"/>
    </source>
</evidence>
<organism evidence="2 3">
    <name type="scientific">Cytospora schulzeri</name>
    <dbReference type="NCBI Taxonomy" id="448051"/>
    <lineage>
        <taxon>Eukaryota</taxon>
        <taxon>Fungi</taxon>
        <taxon>Dikarya</taxon>
        <taxon>Ascomycota</taxon>
        <taxon>Pezizomycotina</taxon>
        <taxon>Sordariomycetes</taxon>
        <taxon>Sordariomycetidae</taxon>
        <taxon>Diaporthales</taxon>
        <taxon>Cytosporaceae</taxon>
        <taxon>Cytospora</taxon>
    </lineage>
</organism>
<feature type="compositionally biased region" description="Basic and acidic residues" evidence="1">
    <location>
        <begin position="291"/>
        <end position="306"/>
    </location>
</feature>
<evidence type="ECO:0000256" key="1">
    <source>
        <dbReference type="SAM" id="MobiDB-lite"/>
    </source>
</evidence>
<evidence type="ECO:0000313" key="2">
    <source>
        <dbReference type="EMBL" id="ROW07318.1"/>
    </source>
</evidence>
<feature type="compositionally biased region" description="Polar residues" evidence="1">
    <location>
        <begin position="315"/>
        <end position="345"/>
    </location>
</feature>
<proteinExistence type="predicted"/>
<keyword evidence="3" id="KW-1185">Reference proteome</keyword>
<dbReference type="Proteomes" id="UP000283895">
    <property type="component" value="Unassembled WGS sequence"/>
</dbReference>
<dbReference type="EMBL" id="LKEA01000008">
    <property type="protein sequence ID" value="ROW07318.1"/>
    <property type="molecule type" value="Genomic_DNA"/>
</dbReference>
<feature type="compositionally biased region" description="Basic and acidic residues" evidence="1">
    <location>
        <begin position="214"/>
        <end position="225"/>
    </location>
</feature>
<dbReference type="OrthoDB" id="10485499at2759"/>
<name>A0A423WVE5_9PEZI</name>
<feature type="region of interest" description="Disordered" evidence="1">
    <location>
        <begin position="135"/>
        <end position="253"/>
    </location>
</feature>
<feature type="region of interest" description="Disordered" evidence="1">
    <location>
        <begin position="287"/>
        <end position="401"/>
    </location>
</feature>
<gene>
    <name evidence="2" type="ORF">VMCG_03728</name>
</gene>
<reference evidence="2 3" key="1">
    <citation type="submission" date="2015-09" db="EMBL/GenBank/DDBJ databases">
        <title>Host preference determinants of Valsa canker pathogens revealed by comparative genomics.</title>
        <authorList>
            <person name="Yin Z."/>
            <person name="Huang L."/>
        </authorList>
    </citation>
    <scope>NUCLEOTIDE SEQUENCE [LARGE SCALE GENOMIC DNA]</scope>
    <source>
        <strain evidence="2 3">03-1</strain>
    </source>
</reference>
<feature type="compositionally biased region" description="Basic and acidic residues" evidence="1">
    <location>
        <begin position="367"/>
        <end position="385"/>
    </location>
</feature>
<feature type="compositionally biased region" description="Acidic residues" evidence="1">
    <location>
        <begin position="156"/>
        <end position="165"/>
    </location>
</feature>
<feature type="compositionally biased region" description="Polar residues" evidence="1">
    <location>
        <begin position="238"/>
        <end position="247"/>
    </location>
</feature>
<accession>A0A423WVE5</accession>